<organism evidence="3 4">
    <name type="scientific">Acrocarpospora pleiomorpha</name>
    <dbReference type="NCBI Taxonomy" id="90975"/>
    <lineage>
        <taxon>Bacteria</taxon>
        <taxon>Bacillati</taxon>
        <taxon>Actinomycetota</taxon>
        <taxon>Actinomycetes</taxon>
        <taxon>Streptosporangiales</taxon>
        <taxon>Streptosporangiaceae</taxon>
        <taxon>Acrocarpospora</taxon>
    </lineage>
</organism>
<dbReference type="SUPFAM" id="SSF53850">
    <property type="entry name" value="Periplasmic binding protein-like II"/>
    <property type="match status" value="1"/>
</dbReference>
<gene>
    <name evidence="3" type="ORF">Aple_012120</name>
</gene>
<dbReference type="GO" id="GO:0043190">
    <property type="term" value="C:ATP-binding cassette (ABC) transporter complex"/>
    <property type="evidence" value="ECO:0007669"/>
    <property type="project" value="InterPro"/>
</dbReference>
<reference evidence="3 4" key="1">
    <citation type="submission" date="2019-10" db="EMBL/GenBank/DDBJ databases">
        <title>Whole genome shotgun sequence of Acrocarpospora pleiomorpha NBRC 16267.</title>
        <authorList>
            <person name="Ichikawa N."/>
            <person name="Kimura A."/>
            <person name="Kitahashi Y."/>
            <person name="Komaki H."/>
            <person name="Oguchi A."/>
        </authorList>
    </citation>
    <scope>NUCLEOTIDE SEQUENCE [LARGE SCALE GENOMIC DNA]</scope>
    <source>
        <strain evidence="3 4">NBRC 16267</strain>
    </source>
</reference>
<feature type="chain" id="PRO_5024428101" evidence="1">
    <location>
        <begin position="24"/>
        <end position="522"/>
    </location>
</feature>
<dbReference type="EMBL" id="BLAF01000007">
    <property type="protein sequence ID" value="GES18317.1"/>
    <property type="molecule type" value="Genomic_DNA"/>
</dbReference>
<dbReference type="InterPro" id="IPR039424">
    <property type="entry name" value="SBP_5"/>
</dbReference>
<dbReference type="CDD" id="cd00995">
    <property type="entry name" value="PBP2_NikA_DppA_OppA_like"/>
    <property type="match status" value="1"/>
</dbReference>
<keyword evidence="1" id="KW-0732">Signal</keyword>
<dbReference type="RefSeq" id="WP_155343467.1">
    <property type="nucleotide sequence ID" value="NZ_BAAAHM010000010.1"/>
</dbReference>
<dbReference type="PROSITE" id="PS51257">
    <property type="entry name" value="PROKAR_LIPOPROTEIN"/>
    <property type="match status" value="1"/>
</dbReference>
<proteinExistence type="predicted"/>
<evidence type="ECO:0000259" key="2">
    <source>
        <dbReference type="Pfam" id="PF00496"/>
    </source>
</evidence>
<evidence type="ECO:0000256" key="1">
    <source>
        <dbReference type="SAM" id="SignalP"/>
    </source>
</evidence>
<protein>
    <submittedName>
        <fullName evidence="3">Peptide ABC transporter substrate-binding protein</fullName>
    </submittedName>
</protein>
<dbReference type="InterPro" id="IPR000914">
    <property type="entry name" value="SBP_5_dom"/>
</dbReference>
<accession>A0A5M3X9A8</accession>
<dbReference type="Gene3D" id="3.10.105.10">
    <property type="entry name" value="Dipeptide-binding Protein, Domain 3"/>
    <property type="match status" value="1"/>
</dbReference>
<dbReference type="AlphaFoldDB" id="A0A5M3X9A8"/>
<comment type="caution">
    <text evidence="3">The sequence shown here is derived from an EMBL/GenBank/DDBJ whole genome shotgun (WGS) entry which is preliminary data.</text>
</comment>
<dbReference type="GO" id="GO:0042597">
    <property type="term" value="C:periplasmic space"/>
    <property type="evidence" value="ECO:0007669"/>
    <property type="project" value="UniProtKB-ARBA"/>
</dbReference>
<feature type="domain" description="Solute-binding protein family 5" evidence="2">
    <location>
        <begin position="73"/>
        <end position="407"/>
    </location>
</feature>
<dbReference type="GO" id="GO:1904680">
    <property type="term" value="F:peptide transmembrane transporter activity"/>
    <property type="evidence" value="ECO:0007669"/>
    <property type="project" value="TreeGrafter"/>
</dbReference>
<dbReference type="Pfam" id="PF00496">
    <property type="entry name" value="SBP_bac_5"/>
    <property type="match status" value="1"/>
</dbReference>
<dbReference type="PIRSF" id="PIRSF002741">
    <property type="entry name" value="MppA"/>
    <property type="match status" value="1"/>
</dbReference>
<dbReference type="GO" id="GO:0015833">
    <property type="term" value="P:peptide transport"/>
    <property type="evidence" value="ECO:0007669"/>
    <property type="project" value="TreeGrafter"/>
</dbReference>
<keyword evidence="4" id="KW-1185">Reference proteome</keyword>
<dbReference type="InterPro" id="IPR030678">
    <property type="entry name" value="Peptide/Ni-bd"/>
</dbReference>
<dbReference type="OrthoDB" id="5240629at2"/>
<evidence type="ECO:0000313" key="3">
    <source>
        <dbReference type="EMBL" id="GES18317.1"/>
    </source>
</evidence>
<evidence type="ECO:0000313" key="4">
    <source>
        <dbReference type="Proteomes" id="UP000377595"/>
    </source>
</evidence>
<sequence length="522" mass="53171">MKSRIAVGALALATLTACGNGPAAQEPASGKTFTLVLGADPGNLDPHFTSLASALQADRFLYDSLVNIDEHGKIVAGLADKWEATTTTATFTLRKGITCAGGAPLTAAQVAANINFVGDPKNASSRVGVYVPPGATAKGDDAAGTVTVTSPAPDPFLDRNVGSLQIVCGKGMADRGLLKQGADGTGMFTVTEAVTGDHYTLTRRPDYAWGPGDWKTDQPGLPDKVVLQIVANESTAANLLLSKAVNAVQLVGPDSQRVAATKAFERSTEAPLGELWFNQKAGFPGADEAVRRALTQAIDLSQLAQVVGSGRGKPATGLIIPGGPCGRNTIGSSLPAHDVNAAKAALDTADWTAGADGVRAKNGTKLSMALYYSTSLGPGMQAGAELVQTMWQGAGVDVTLRGVADAELGQQIVGGQAPWSAVILPLGISLPTQAVPFMSGPTPPDGTNFAGIDNADYTAAVKAASAVAGSSGCAQWDAAEQALFKGVDIVPFVNSNVSVFGQAATFELSQGSVTPGSIRMLG</sequence>
<dbReference type="Gene3D" id="3.40.190.10">
    <property type="entry name" value="Periplasmic binding protein-like II"/>
    <property type="match status" value="1"/>
</dbReference>
<dbReference type="Proteomes" id="UP000377595">
    <property type="component" value="Unassembled WGS sequence"/>
</dbReference>
<feature type="signal peptide" evidence="1">
    <location>
        <begin position="1"/>
        <end position="23"/>
    </location>
</feature>
<dbReference type="PANTHER" id="PTHR30290">
    <property type="entry name" value="PERIPLASMIC BINDING COMPONENT OF ABC TRANSPORTER"/>
    <property type="match status" value="1"/>
</dbReference>
<name>A0A5M3X9A8_9ACTN</name>